<name>A0A1Y3MKF6_9BACI</name>
<dbReference type="NCBIfam" id="NF041643">
    <property type="entry name" value="EAxFAS_anti"/>
    <property type="match status" value="1"/>
</dbReference>
<feature type="region of interest" description="Disordered" evidence="1">
    <location>
        <begin position="1"/>
        <end position="21"/>
    </location>
</feature>
<comment type="caution">
    <text evidence="2">The sequence shown here is derived from an EMBL/GenBank/DDBJ whole genome shotgun (WGS) entry which is preliminary data.</text>
</comment>
<dbReference type="Proteomes" id="UP000195321">
    <property type="component" value="Unassembled WGS sequence"/>
</dbReference>
<dbReference type="AlphaFoldDB" id="A0A1Y3MKF6"/>
<reference evidence="2 3" key="1">
    <citation type="submission" date="2017-02" db="EMBL/GenBank/DDBJ databases">
        <title>Bacillus pseudomycoides isolate FSL K6-0042.</title>
        <authorList>
            <person name="Kovac J."/>
        </authorList>
    </citation>
    <scope>NUCLEOTIDE SEQUENCE [LARGE SCALE GENOMIC DNA]</scope>
    <source>
        <strain evidence="2 3">FSL K6-0042</strain>
    </source>
</reference>
<protein>
    <submittedName>
        <fullName evidence="2">Uncharacterized protein</fullName>
    </submittedName>
</protein>
<accession>A0A1Y3MKF6</accession>
<evidence type="ECO:0000313" key="2">
    <source>
        <dbReference type="EMBL" id="OUM47643.1"/>
    </source>
</evidence>
<sequence>MESQGVGASDKEALFASSEGAKRPEILATEAGFHKKRKWLA</sequence>
<proteinExistence type="predicted"/>
<gene>
    <name evidence="2" type="ORF">BW425_16925</name>
</gene>
<evidence type="ECO:0000256" key="1">
    <source>
        <dbReference type="SAM" id="MobiDB-lite"/>
    </source>
</evidence>
<organism evidence="2 3">
    <name type="scientific">Bacillus pseudomycoides</name>
    <dbReference type="NCBI Taxonomy" id="64104"/>
    <lineage>
        <taxon>Bacteria</taxon>
        <taxon>Bacillati</taxon>
        <taxon>Bacillota</taxon>
        <taxon>Bacilli</taxon>
        <taxon>Bacillales</taxon>
        <taxon>Bacillaceae</taxon>
        <taxon>Bacillus</taxon>
        <taxon>Bacillus cereus group</taxon>
    </lineage>
</organism>
<dbReference type="EMBL" id="MWPX01000020">
    <property type="protein sequence ID" value="OUM47643.1"/>
    <property type="molecule type" value="Genomic_DNA"/>
</dbReference>
<evidence type="ECO:0000313" key="3">
    <source>
        <dbReference type="Proteomes" id="UP000195321"/>
    </source>
</evidence>